<reference evidence="3 4" key="1">
    <citation type="submission" date="2020-08" db="EMBL/GenBank/DDBJ databases">
        <title>Genomic Encyclopedia of Type Strains, Phase IV (KMG-IV): sequencing the most valuable type-strain genomes for metagenomic binning, comparative biology and taxonomic classification.</title>
        <authorList>
            <person name="Goeker M."/>
        </authorList>
    </citation>
    <scope>NUCLEOTIDE SEQUENCE [LARGE SCALE GENOMIC DNA]</scope>
    <source>
        <strain evidence="3 4">DSM 106739</strain>
    </source>
</reference>
<organism evidence="3 4">
    <name type="scientific">Niveibacterium umoris</name>
    <dbReference type="NCBI Taxonomy" id="1193620"/>
    <lineage>
        <taxon>Bacteria</taxon>
        <taxon>Pseudomonadati</taxon>
        <taxon>Pseudomonadota</taxon>
        <taxon>Betaproteobacteria</taxon>
        <taxon>Rhodocyclales</taxon>
        <taxon>Rhodocyclaceae</taxon>
        <taxon>Niveibacterium</taxon>
    </lineage>
</organism>
<comment type="caution">
    <text evidence="3">The sequence shown here is derived from an EMBL/GenBank/DDBJ whole genome shotgun (WGS) entry which is preliminary data.</text>
</comment>
<dbReference type="Pfam" id="PF11871">
    <property type="entry name" value="DUF3391"/>
    <property type="match status" value="1"/>
</dbReference>
<dbReference type="AlphaFoldDB" id="A0A840BFP8"/>
<dbReference type="PANTHER" id="PTHR43155:SF2">
    <property type="entry name" value="CYCLIC DI-GMP PHOSPHODIESTERASE PA4108"/>
    <property type="match status" value="1"/>
</dbReference>
<dbReference type="PANTHER" id="PTHR43155">
    <property type="entry name" value="CYCLIC DI-GMP PHOSPHODIESTERASE PA4108-RELATED"/>
    <property type="match status" value="1"/>
</dbReference>
<dbReference type="Pfam" id="PF13487">
    <property type="entry name" value="HD_5"/>
    <property type="match status" value="1"/>
</dbReference>
<dbReference type="InterPro" id="IPR003607">
    <property type="entry name" value="HD/PDEase_dom"/>
</dbReference>
<feature type="region of interest" description="Disordered" evidence="1">
    <location>
        <begin position="58"/>
        <end position="88"/>
    </location>
</feature>
<accession>A0A840BFP8</accession>
<dbReference type="GO" id="GO:0008081">
    <property type="term" value="F:phosphoric diester hydrolase activity"/>
    <property type="evidence" value="ECO:0007669"/>
    <property type="project" value="UniProtKB-ARBA"/>
</dbReference>
<sequence>MKEFLAASDLELGMFVAELDRPWIETPFLLQGFVLESEEQLQQIRALCRIVMIDRERSDARHHQDRQPVAPEQPTAPRPTPLTMVRGDSPPPDFFQLLRLLKSYEPQKDGAGPREGPVLAWVAPKHGDGELGAVKAPKGERGETLLGWLGRKAFGRRTRREDHQEGDAAELAPDLPYPIDVPLEQELLTAAPIHAAAMGVVRDIMRDVERQLPPNLGQAREVVQDMMRSVTRHPDALLWLTRLKRTDRYTYDHALDCCTYAMVFARHLGLPEERIAMLGMAGLLWDVGKLRLSARLLAKDGPLTPLEYEIFRTHVDSAVHILRADPDTDPLIVEIVARHHERIDGSGYPAGLVGDVIGVFAEMAGIVDSFCAMTRHRSWRPAVSTQQGLESLITLRGKRFSPELIDQFIQCIGIYPAGTLVELNSGEVAVVIAQNRVRRLKPRVMVLLSSDHSPNSNPHTLDLLYDPPIPGGSEPYRIVRSLPENAFGIDPAQFYLA</sequence>
<dbReference type="SUPFAM" id="SSF109604">
    <property type="entry name" value="HD-domain/PDEase-like"/>
    <property type="match status" value="1"/>
</dbReference>
<dbReference type="PROSITE" id="PS51832">
    <property type="entry name" value="HD_GYP"/>
    <property type="match status" value="1"/>
</dbReference>
<evidence type="ECO:0000256" key="1">
    <source>
        <dbReference type="SAM" id="MobiDB-lite"/>
    </source>
</evidence>
<evidence type="ECO:0000259" key="2">
    <source>
        <dbReference type="PROSITE" id="PS51832"/>
    </source>
</evidence>
<dbReference type="EMBL" id="JACIET010000001">
    <property type="protein sequence ID" value="MBB4011850.1"/>
    <property type="molecule type" value="Genomic_DNA"/>
</dbReference>
<feature type="domain" description="HD-GYP" evidence="2">
    <location>
        <begin position="228"/>
        <end position="424"/>
    </location>
</feature>
<dbReference type="Proteomes" id="UP000561045">
    <property type="component" value="Unassembled WGS sequence"/>
</dbReference>
<gene>
    <name evidence="3" type="ORF">GGR36_001158</name>
</gene>
<dbReference type="Gene3D" id="1.10.3210.10">
    <property type="entry name" value="Hypothetical protein af1432"/>
    <property type="match status" value="1"/>
</dbReference>
<name>A0A840BFP8_9RHOO</name>
<evidence type="ECO:0000313" key="4">
    <source>
        <dbReference type="Proteomes" id="UP000561045"/>
    </source>
</evidence>
<dbReference type="CDD" id="cd00077">
    <property type="entry name" value="HDc"/>
    <property type="match status" value="1"/>
</dbReference>
<dbReference type="InterPro" id="IPR021812">
    <property type="entry name" value="DUF3391"/>
</dbReference>
<evidence type="ECO:0000313" key="3">
    <source>
        <dbReference type="EMBL" id="MBB4011850.1"/>
    </source>
</evidence>
<keyword evidence="4" id="KW-1185">Reference proteome</keyword>
<proteinExistence type="predicted"/>
<dbReference type="InterPro" id="IPR037522">
    <property type="entry name" value="HD_GYP_dom"/>
</dbReference>
<dbReference type="RefSeq" id="WP_242533084.1">
    <property type="nucleotide sequence ID" value="NZ_BAABLE010000011.1"/>
</dbReference>
<protein>
    <submittedName>
        <fullName evidence="3">HD-GYP domain-containing protein (C-di-GMP phosphodiesterase class II)</fullName>
    </submittedName>
</protein>